<evidence type="ECO:0000256" key="17">
    <source>
        <dbReference type="ARBA" id="ARBA00024827"/>
    </source>
</evidence>
<dbReference type="GO" id="GO:0051539">
    <property type="term" value="F:4 iron, 4 sulfur cluster binding"/>
    <property type="evidence" value="ECO:0007669"/>
    <property type="project" value="UniProtKB-KW"/>
</dbReference>
<dbReference type="Pfam" id="PF07730">
    <property type="entry name" value="HisKA_3"/>
    <property type="match status" value="1"/>
</dbReference>
<dbReference type="GO" id="GO:0000155">
    <property type="term" value="F:phosphorelay sensor kinase activity"/>
    <property type="evidence" value="ECO:0007669"/>
    <property type="project" value="InterPro"/>
</dbReference>
<keyword evidence="11" id="KW-0547">Nucleotide-binding</keyword>
<organism evidence="20 21">
    <name type="scientific">Pseudoalteromonas espejiana</name>
    <dbReference type="NCBI Taxonomy" id="28107"/>
    <lineage>
        <taxon>Bacteria</taxon>
        <taxon>Pseudomonadati</taxon>
        <taxon>Pseudomonadota</taxon>
        <taxon>Gammaproteobacteria</taxon>
        <taxon>Alteromonadales</taxon>
        <taxon>Pseudoalteromonadaceae</taxon>
        <taxon>Pseudoalteromonas</taxon>
    </lineage>
</organism>
<dbReference type="InterPro" id="IPR004358">
    <property type="entry name" value="Sig_transdc_His_kin-like_C"/>
</dbReference>
<dbReference type="GO" id="GO:0016020">
    <property type="term" value="C:membrane"/>
    <property type="evidence" value="ECO:0007669"/>
    <property type="project" value="InterPro"/>
</dbReference>
<reference evidence="20 21" key="1">
    <citation type="submission" date="2019-07" db="EMBL/GenBank/DDBJ databases">
        <title>Whole genome shotgun sequence of Pseudoalteromonas espejiana NBRC 102222.</title>
        <authorList>
            <person name="Hosoyama A."/>
            <person name="Uohara A."/>
            <person name="Ohji S."/>
            <person name="Ichikawa N."/>
        </authorList>
    </citation>
    <scope>NUCLEOTIDE SEQUENCE [LARGE SCALE GENOMIC DNA]</scope>
    <source>
        <strain evidence="20 21">NBRC 102222</strain>
    </source>
</reference>
<evidence type="ECO:0000256" key="14">
    <source>
        <dbReference type="ARBA" id="ARBA00023004"/>
    </source>
</evidence>
<evidence type="ECO:0000256" key="1">
    <source>
        <dbReference type="ARBA" id="ARBA00000085"/>
    </source>
</evidence>
<dbReference type="GO" id="GO:0046983">
    <property type="term" value="F:protein dimerization activity"/>
    <property type="evidence" value="ECO:0007669"/>
    <property type="project" value="InterPro"/>
</dbReference>
<keyword evidence="9" id="KW-0808">Transferase</keyword>
<dbReference type="PANTHER" id="PTHR24421:SF10">
    <property type="entry name" value="NITRATE_NITRITE SENSOR PROTEIN NARQ"/>
    <property type="match status" value="1"/>
</dbReference>
<evidence type="ECO:0000256" key="3">
    <source>
        <dbReference type="ARBA" id="ARBA00004496"/>
    </source>
</evidence>
<dbReference type="InterPro" id="IPR036890">
    <property type="entry name" value="HATPase_C_sf"/>
</dbReference>
<keyword evidence="15" id="KW-0902">Two-component regulatory system</keyword>
<keyword evidence="10" id="KW-0479">Metal-binding</keyword>
<keyword evidence="6" id="KW-0004">4Fe-4S</keyword>
<dbReference type="Gene3D" id="1.20.5.1930">
    <property type="match status" value="1"/>
</dbReference>
<dbReference type="PRINTS" id="PR00344">
    <property type="entry name" value="BCTRLSENSOR"/>
</dbReference>
<dbReference type="OrthoDB" id="9797605at2"/>
<dbReference type="Gene3D" id="3.30.565.10">
    <property type="entry name" value="Histidine kinase-like ATPase, C-terminal domain"/>
    <property type="match status" value="1"/>
</dbReference>
<evidence type="ECO:0000256" key="7">
    <source>
        <dbReference type="ARBA" id="ARBA00022490"/>
    </source>
</evidence>
<comment type="cofactor">
    <cofactor evidence="2">
        <name>[4Fe-4S] cluster</name>
        <dbReference type="ChEBI" id="CHEBI:49883"/>
    </cofactor>
</comment>
<dbReference type="GO" id="GO:0046872">
    <property type="term" value="F:metal ion binding"/>
    <property type="evidence" value="ECO:0007669"/>
    <property type="project" value="UniProtKB-KW"/>
</dbReference>
<dbReference type="RefSeq" id="WP_029773155.1">
    <property type="nucleotide sequence ID" value="NZ_BJUM01000048.1"/>
</dbReference>
<name>A0A510Y057_9GAMM</name>
<keyword evidence="12" id="KW-0418">Kinase</keyword>
<evidence type="ECO:0000256" key="9">
    <source>
        <dbReference type="ARBA" id="ARBA00022679"/>
    </source>
</evidence>
<dbReference type="EMBL" id="BJUM01000048">
    <property type="protein sequence ID" value="GEK56702.1"/>
    <property type="molecule type" value="Genomic_DNA"/>
</dbReference>
<evidence type="ECO:0000256" key="18">
    <source>
        <dbReference type="ARBA" id="ARBA00030800"/>
    </source>
</evidence>
<keyword evidence="16" id="KW-0411">Iron-sulfur</keyword>
<evidence type="ECO:0000256" key="2">
    <source>
        <dbReference type="ARBA" id="ARBA00001966"/>
    </source>
</evidence>
<dbReference type="InterPro" id="IPR005467">
    <property type="entry name" value="His_kinase_dom"/>
</dbReference>
<evidence type="ECO:0000256" key="15">
    <source>
        <dbReference type="ARBA" id="ARBA00023012"/>
    </source>
</evidence>
<proteinExistence type="predicted"/>
<dbReference type="AlphaFoldDB" id="A0A510Y057"/>
<evidence type="ECO:0000256" key="6">
    <source>
        <dbReference type="ARBA" id="ARBA00022485"/>
    </source>
</evidence>
<dbReference type="PROSITE" id="PS50109">
    <property type="entry name" value="HIS_KIN"/>
    <property type="match status" value="1"/>
</dbReference>
<dbReference type="GO" id="GO:0005524">
    <property type="term" value="F:ATP binding"/>
    <property type="evidence" value="ECO:0007669"/>
    <property type="project" value="UniProtKB-KW"/>
</dbReference>
<evidence type="ECO:0000256" key="16">
    <source>
        <dbReference type="ARBA" id="ARBA00023014"/>
    </source>
</evidence>
<sequence>MTNDSDTDIAYFVEQLNQKQQLITQQLNTNNEQMRGLAKRVWRVQENERKQIAQELHDGVGQLLTALINQLQQVQNDSPTNELTQSIELARQALSDTRVISRLMRPRILDDLGLVPALEWLVRVMGEPCEVLVKLHHKIDAPLKDEIQTLAFRVVQEALTNAIKHADASLITINLIATESLLMIKIKDDGVGIKVSPQNYKEGFGLGAMHDRVAAYGGQLTINSAPGEGSEIKVLVTGKEVL</sequence>
<dbReference type="EC" id="2.7.13.3" evidence="4"/>
<keyword evidence="7" id="KW-0963">Cytoplasm</keyword>
<keyword evidence="13" id="KW-0067">ATP-binding</keyword>
<accession>A0A510Y057</accession>
<evidence type="ECO:0000256" key="13">
    <source>
        <dbReference type="ARBA" id="ARBA00022840"/>
    </source>
</evidence>
<feature type="domain" description="Histidine kinase" evidence="19">
    <location>
        <begin position="153"/>
        <end position="240"/>
    </location>
</feature>
<dbReference type="InterPro" id="IPR050482">
    <property type="entry name" value="Sensor_HK_TwoCompSys"/>
</dbReference>
<evidence type="ECO:0000256" key="8">
    <source>
        <dbReference type="ARBA" id="ARBA00022553"/>
    </source>
</evidence>
<comment type="catalytic activity">
    <reaction evidence="1">
        <text>ATP + protein L-histidine = ADP + protein N-phospho-L-histidine.</text>
        <dbReference type="EC" id="2.7.13.3"/>
    </reaction>
</comment>
<dbReference type="Pfam" id="PF02518">
    <property type="entry name" value="HATPase_c"/>
    <property type="match status" value="1"/>
</dbReference>
<evidence type="ECO:0000256" key="4">
    <source>
        <dbReference type="ARBA" id="ARBA00012438"/>
    </source>
</evidence>
<comment type="subcellular location">
    <subcellularLocation>
        <location evidence="3">Cytoplasm</location>
    </subcellularLocation>
</comment>
<dbReference type="SUPFAM" id="SSF55874">
    <property type="entry name" value="ATPase domain of HSP90 chaperone/DNA topoisomerase II/histidine kinase"/>
    <property type="match status" value="1"/>
</dbReference>
<gene>
    <name evidence="20" type="ORF">PES01_35470</name>
</gene>
<evidence type="ECO:0000256" key="10">
    <source>
        <dbReference type="ARBA" id="ARBA00022723"/>
    </source>
</evidence>
<keyword evidence="21" id="KW-1185">Reference proteome</keyword>
<evidence type="ECO:0000313" key="21">
    <source>
        <dbReference type="Proteomes" id="UP000321419"/>
    </source>
</evidence>
<evidence type="ECO:0000313" key="20">
    <source>
        <dbReference type="EMBL" id="GEK56702.1"/>
    </source>
</evidence>
<comment type="caution">
    <text evidence="20">The sequence shown here is derived from an EMBL/GenBank/DDBJ whole genome shotgun (WGS) entry which is preliminary data.</text>
</comment>
<dbReference type="InterPro" id="IPR011712">
    <property type="entry name" value="Sig_transdc_His_kin_sub3_dim/P"/>
</dbReference>
<dbReference type="CDD" id="cd16917">
    <property type="entry name" value="HATPase_UhpB-NarQ-NarX-like"/>
    <property type="match status" value="1"/>
</dbReference>
<dbReference type="GO" id="GO:0005737">
    <property type="term" value="C:cytoplasm"/>
    <property type="evidence" value="ECO:0007669"/>
    <property type="project" value="UniProtKB-SubCell"/>
</dbReference>
<dbReference type="SMART" id="SM00387">
    <property type="entry name" value="HATPase_c"/>
    <property type="match status" value="1"/>
</dbReference>
<evidence type="ECO:0000256" key="11">
    <source>
        <dbReference type="ARBA" id="ARBA00022741"/>
    </source>
</evidence>
<keyword evidence="8" id="KW-0597">Phosphoprotein</keyword>
<protein>
    <recommendedName>
        <fullName evidence="5">Oxygen sensor histidine kinase NreB</fullName>
        <ecNumber evidence="4">2.7.13.3</ecNumber>
    </recommendedName>
    <alternativeName>
        <fullName evidence="18">Nitrogen regulation protein B</fullName>
    </alternativeName>
</protein>
<dbReference type="PANTHER" id="PTHR24421">
    <property type="entry name" value="NITRATE/NITRITE SENSOR PROTEIN NARX-RELATED"/>
    <property type="match status" value="1"/>
</dbReference>
<evidence type="ECO:0000259" key="19">
    <source>
        <dbReference type="PROSITE" id="PS50109"/>
    </source>
</evidence>
<dbReference type="InterPro" id="IPR003594">
    <property type="entry name" value="HATPase_dom"/>
</dbReference>
<evidence type="ECO:0000256" key="12">
    <source>
        <dbReference type="ARBA" id="ARBA00022777"/>
    </source>
</evidence>
<keyword evidence="14" id="KW-0408">Iron</keyword>
<dbReference type="Proteomes" id="UP000321419">
    <property type="component" value="Unassembled WGS sequence"/>
</dbReference>
<evidence type="ECO:0000256" key="5">
    <source>
        <dbReference type="ARBA" id="ARBA00017322"/>
    </source>
</evidence>
<comment type="function">
    <text evidence="17">Member of the two-component regulatory system NreB/NreC involved in the control of dissimilatory nitrate/nitrite reduction in response to oxygen. NreB functions as a direct oxygen sensor histidine kinase which is autophosphorylated, in the absence of oxygen, probably at the conserved histidine residue, and transfers its phosphate group probably to a conserved aspartate residue of NreC. NreB/NreC activates the expression of the nitrate (narGHJI) and nitrite (nir) reductase operons, as well as the putative nitrate transporter gene narT.</text>
</comment>